<dbReference type="AlphaFoldDB" id="A0A3A4KAU7"/>
<dbReference type="EMBL" id="QZFU01000045">
    <property type="protein sequence ID" value="RJO69286.1"/>
    <property type="molecule type" value="Genomic_DNA"/>
</dbReference>
<organism evidence="1 2">
    <name type="scientific">Nocardia panacis</name>
    <dbReference type="NCBI Taxonomy" id="2340916"/>
    <lineage>
        <taxon>Bacteria</taxon>
        <taxon>Bacillati</taxon>
        <taxon>Actinomycetota</taxon>
        <taxon>Actinomycetes</taxon>
        <taxon>Mycobacteriales</taxon>
        <taxon>Nocardiaceae</taxon>
        <taxon>Nocardia</taxon>
    </lineage>
</organism>
<reference evidence="1 2" key="1">
    <citation type="submission" date="2018-09" db="EMBL/GenBank/DDBJ databases">
        <title>YIM PH21274 draft genome.</title>
        <authorList>
            <person name="Miao C."/>
        </authorList>
    </citation>
    <scope>NUCLEOTIDE SEQUENCE [LARGE SCALE GENOMIC DNA]</scope>
    <source>
        <strain evidence="1 2">YIM PH 21724</strain>
    </source>
</reference>
<comment type="caution">
    <text evidence="1">The sequence shown here is derived from an EMBL/GenBank/DDBJ whole genome shotgun (WGS) entry which is preliminary data.</text>
</comment>
<evidence type="ECO:0000313" key="1">
    <source>
        <dbReference type="EMBL" id="RJO69286.1"/>
    </source>
</evidence>
<proteinExistence type="predicted"/>
<protein>
    <submittedName>
        <fullName evidence="1">Uncharacterized protein</fullName>
    </submittedName>
</protein>
<accession>A0A3A4KAU7</accession>
<name>A0A3A4KAU7_9NOCA</name>
<dbReference type="Proteomes" id="UP000266677">
    <property type="component" value="Unassembled WGS sequence"/>
</dbReference>
<evidence type="ECO:0000313" key="2">
    <source>
        <dbReference type="Proteomes" id="UP000266677"/>
    </source>
</evidence>
<sequence>MRHGDQRYSEQLTALEEAVAGVRGLDLAAATEGEVAELLRRVESAARGLSGMIARAADRLRRQ</sequence>
<gene>
    <name evidence="1" type="ORF">D5S18_32105</name>
</gene>
<keyword evidence="2" id="KW-1185">Reference proteome</keyword>